<evidence type="ECO:0000313" key="1">
    <source>
        <dbReference type="EMBL" id="MFC5856493.1"/>
    </source>
</evidence>
<gene>
    <name evidence="1" type="ORF">ACFPZI_33450</name>
</gene>
<accession>A0ABW1E6J8</accession>
<dbReference type="EMBL" id="JBHSOA010000120">
    <property type="protein sequence ID" value="MFC5856493.1"/>
    <property type="molecule type" value="Genomic_DNA"/>
</dbReference>
<evidence type="ECO:0000313" key="2">
    <source>
        <dbReference type="Proteomes" id="UP001596180"/>
    </source>
</evidence>
<keyword evidence="2" id="KW-1185">Reference proteome</keyword>
<dbReference type="Proteomes" id="UP001596180">
    <property type="component" value="Unassembled WGS sequence"/>
</dbReference>
<reference evidence="2" key="1">
    <citation type="journal article" date="2019" name="Int. J. Syst. Evol. Microbiol.">
        <title>The Global Catalogue of Microorganisms (GCM) 10K type strain sequencing project: providing services to taxonomists for standard genome sequencing and annotation.</title>
        <authorList>
            <consortium name="The Broad Institute Genomics Platform"/>
            <consortium name="The Broad Institute Genome Sequencing Center for Infectious Disease"/>
            <person name="Wu L."/>
            <person name="Ma J."/>
        </authorList>
    </citation>
    <scope>NUCLEOTIDE SEQUENCE [LARGE SCALE GENOMIC DNA]</scope>
    <source>
        <strain evidence="2">JCM 10411</strain>
    </source>
</reference>
<comment type="caution">
    <text evidence="1">The sequence shown here is derived from an EMBL/GenBank/DDBJ whole genome shotgun (WGS) entry which is preliminary data.</text>
</comment>
<sequence>MGGFSGSVPGTARLHLVDGVALLRPEEQVFTAMLTGFANQQLARNLARTTVEGRENTVKAFATYVNTYPWH</sequence>
<organism evidence="1 2">
    <name type="scientific">Streptomyces chlorus</name>
    <dbReference type="NCBI Taxonomy" id="887452"/>
    <lineage>
        <taxon>Bacteria</taxon>
        <taxon>Bacillati</taxon>
        <taxon>Actinomycetota</taxon>
        <taxon>Actinomycetes</taxon>
        <taxon>Kitasatosporales</taxon>
        <taxon>Streptomycetaceae</taxon>
        <taxon>Streptomyces</taxon>
    </lineage>
</organism>
<proteinExistence type="predicted"/>
<name>A0ABW1E6J8_9ACTN</name>
<dbReference type="RefSeq" id="WP_381370932.1">
    <property type="nucleotide sequence ID" value="NZ_JBHSOA010000120.1"/>
</dbReference>
<protein>
    <submittedName>
        <fullName evidence="1">Uncharacterized protein</fullName>
    </submittedName>
</protein>